<evidence type="ECO:0000313" key="2">
    <source>
        <dbReference type="Proteomes" id="UP000325395"/>
    </source>
</evidence>
<organism evidence="1 2">
    <name type="scientific">Aspergillus pseudocaelatus</name>
    <dbReference type="NCBI Taxonomy" id="1825620"/>
    <lineage>
        <taxon>Eukaryota</taxon>
        <taxon>Fungi</taxon>
        <taxon>Dikarya</taxon>
        <taxon>Ascomycota</taxon>
        <taxon>Pezizomycotina</taxon>
        <taxon>Eurotiomycetes</taxon>
        <taxon>Eurotiomycetidae</taxon>
        <taxon>Eurotiales</taxon>
        <taxon>Aspergillaceae</taxon>
        <taxon>Aspergillus</taxon>
        <taxon>Aspergillus subgen. Circumdati</taxon>
    </lineage>
</organism>
<sequence>MRGSVGHGLFGTFLMRSCTSTNPTSLIQRAIRWATRNCRGGSVIWPERTFRSHQSCKANSLNFSGSSGGIVPSSHFGFGSNS</sequence>
<accession>A0ABQ6WX79</accession>
<reference evidence="1 2" key="1">
    <citation type="submission" date="2019-04" db="EMBL/GenBank/DDBJ databases">
        <authorList>
            <consortium name="DOE Joint Genome Institute"/>
            <person name="Mondo S."/>
            <person name="Kjaerbolling I."/>
            <person name="Vesth T."/>
            <person name="Frisvad J.C."/>
            <person name="Nybo J.L."/>
            <person name="Theobald S."/>
            <person name="Kildgaard S."/>
            <person name="Isbrandt T."/>
            <person name="Kuo A."/>
            <person name="Sato A."/>
            <person name="Lyhne E.K."/>
            <person name="Kogle M.E."/>
            <person name="Wiebenga A."/>
            <person name="Kun R.S."/>
            <person name="Lubbers R.J."/>
            <person name="Makela M.R."/>
            <person name="Barry K."/>
            <person name="Chovatia M."/>
            <person name="Clum A."/>
            <person name="Daum C."/>
            <person name="Haridas S."/>
            <person name="He G."/>
            <person name="LaButti K."/>
            <person name="Lipzen A."/>
            <person name="Riley R."/>
            <person name="Salamov A."/>
            <person name="Simmons B.A."/>
            <person name="Magnuson J.K."/>
            <person name="Henrissat B."/>
            <person name="Mortensen U.H."/>
            <person name="Larsen T.O."/>
            <person name="Devries R.P."/>
            <person name="Grigoriev I.V."/>
            <person name="Machida M."/>
            <person name="Baker S.E."/>
            <person name="Andersen M.R."/>
            <person name="Cantor M.N."/>
            <person name="Hua S.X."/>
        </authorList>
    </citation>
    <scope>NUCLEOTIDE SEQUENCE [LARGE SCALE GENOMIC DNA]</scope>
    <source>
        <strain evidence="1 2">CBS 117616</strain>
    </source>
</reference>
<name>A0ABQ6WX79_9EURO</name>
<gene>
    <name evidence="1" type="ORF">BDV36DRAFT_247320</name>
</gene>
<protein>
    <recommendedName>
        <fullName evidence="3">Secreted protein</fullName>
    </recommendedName>
</protein>
<evidence type="ECO:0000313" key="1">
    <source>
        <dbReference type="EMBL" id="KAE8421693.1"/>
    </source>
</evidence>
<keyword evidence="2" id="KW-1185">Reference proteome</keyword>
<evidence type="ECO:0008006" key="3">
    <source>
        <dbReference type="Google" id="ProtNLM"/>
    </source>
</evidence>
<proteinExistence type="predicted"/>
<dbReference type="Proteomes" id="UP000325395">
    <property type="component" value="Unassembled WGS sequence"/>
</dbReference>
<dbReference type="EMBL" id="ML735699">
    <property type="protein sequence ID" value="KAE8421693.1"/>
    <property type="molecule type" value="Genomic_DNA"/>
</dbReference>